<dbReference type="AlphaFoldDB" id="A0A0G2H244"/>
<reference evidence="1 2" key="1">
    <citation type="submission" date="2015-05" db="EMBL/GenBank/DDBJ databases">
        <title>Distinctive expansion of gene families associated with plant cell wall degradation and secondary metabolism in the genomes of grapevine trunk pathogens.</title>
        <authorList>
            <person name="Lawrence D.P."/>
            <person name="Travadon R."/>
            <person name="Rolshausen P.E."/>
            <person name="Baumgartner K."/>
        </authorList>
    </citation>
    <scope>NUCLEOTIDE SEQUENCE [LARGE SCALE GENOMIC DNA]</scope>
    <source>
        <strain evidence="1">DA912</strain>
    </source>
</reference>
<reference evidence="1 2" key="2">
    <citation type="submission" date="2015-05" db="EMBL/GenBank/DDBJ databases">
        <authorList>
            <person name="Morales-Cruz A."/>
            <person name="Amrine K.C."/>
            <person name="Cantu D."/>
        </authorList>
    </citation>
    <scope>NUCLEOTIDE SEQUENCE [LARGE SCALE GENOMIC DNA]</scope>
    <source>
        <strain evidence="1">DA912</strain>
    </source>
</reference>
<gene>
    <name evidence="1" type="ORF">UCDDA912_g10703</name>
</gene>
<accession>A0A0G2H244</accession>
<evidence type="ECO:0000313" key="2">
    <source>
        <dbReference type="Proteomes" id="UP000034680"/>
    </source>
</evidence>
<dbReference type="EMBL" id="LCUC01000828">
    <property type="protein sequence ID" value="KKY29373.1"/>
    <property type="molecule type" value="Genomic_DNA"/>
</dbReference>
<dbReference type="Proteomes" id="UP000034680">
    <property type="component" value="Unassembled WGS sequence"/>
</dbReference>
<name>A0A0G2H244_9PEZI</name>
<comment type="caution">
    <text evidence="1">The sequence shown here is derived from an EMBL/GenBank/DDBJ whole genome shotgun (WGS) entry which is preliminary data.</text>
</comment>
<sequence length="315" mass="35158">MSPREQFAQKIRKQNMDGIIQDIQRDYQAETDPNRKKNIAACLAEAKKTGTYVSSSHTLFAISGQAYIARHAEFDKKLGTLNARGQKLVYDRRGTAEQNMAGIPGSNTVTAGPNKVFDYEPKLDYSGPTTMHQIFAIVRIPATYRASGLKAEDLRKVEAGSKFTVCFDTGSEVQTIEKLVWDEMSGKGMFYGGKMGIGRVRGATGHEQVRTYVKVEIGYFRDDARKFQLGSWRTIDANFSDREFEHNLSGREILEDYDFFLPQGNGALLMGTNKVALAWEYMMRSRDIKEIALINQWAAAEVAKARNPGAQGPAA</sequence>
<organism evidence="1 2">
    <name type="scientific">Diaporthe ampelina</name>
    <dbReference type="NCBI Taxonomy" id="1214573"/>
    <lineage>
        <taxon>Eukaryota</taxon>
        <taxon>Fungi</taxon>
        <taxon>Dikarya</taxon>
        <taxon>Ascomycota</taxon>
        <taxon>Pezizomycotina</taxon>
        <taxon>Sordariomycetes</taxon>
        <taxon>Sordariomycetidae</taxon>
        <taxon>Diaporthales</taxon>
        <taxon>Diaporthaceae</taxon>
        <taxon>Diaporthe</taxon>
    </lineage>
</organism>
<keyword evidence="2" id="KW-1185">Reference proteome</keyword>
<evidence type="ECO:0000313" key="1">
    <source>
        <dbReference type="EMBL" id="KKY29373.1"/>
    </source>
</evidence>
<proteinExistence type="predicted"/>
<protein>
    <submittedName>
        <fullName evidence="1">Uncharacterized protein</fullName>
    </submittedName>
</protein>
<dbReference type="OrthoDB" id="10322350at2759"/>